<dbReference type="EMBL" id="LSRX01000065">
    <property type="protein sequence ID" value="OLQ11093.1"/>
    <property type="molecule type" value="Genomic_DNA"/>
</dbReference>
<gene>
    <name evidence="1" type="ORF">AK812_SmicGene5088</name>
</gene>
<protein>
    <submittedName>
        <fullName evidence="1">Uncharacterized protein</fullName>
    </submittedName>
</protein>
<evidence type="ECO:0000313" key="2">
    <source>
        <dbReference type="Proteomes" id="UP000186817"/>
    </source>
</evidence>
<organism evidence="1 2">
    <name type="scientific">Symbiodinium microadriaticum</name>
    <name type="common">Dinoflagellate</name>
    <name type="synonym">Zooxanthella microadriatica</name>
    <dbReference type="NCBI Taxonomy" id="2951"/>
    <lineage>
        <taxon>Eukaryota</taxon>
        <taxon>Sar</taxon>
        <taxon>Alveolata</taxon>
        <taxon>Dinophyceae</taxon>
        <taxon>Suessiales</taxon>
        <taxon>Symbiodiniaceae</taxon>
        <taxon>Symbiodinium</taxon>
    </lineage>
</organism>
<dbReference type="Proteomes" id="UP000186817">
    <property type="component" value="Unassembled WGS sequence"/>
</dbReference>
<dbReference type="AlphaFoldDB" id="A0A1Q9EUL3"/>
<name>A0A1Q9EUL3_SYMMI</name>
<keyword evidence="2" id="KW-1185">Reference proteome</keyword>
<evidence type="ECO:0000313" key="1">
    <source>
        <dbReference type="EMBL" id="OLQ11093.1"/>
    </source>
</evidence>
<sequence>MPIETQVASSVPSLLRDLLTALFFEELRVYQAAVIRLVVLLSRVSLHLLPSCVDELLQQIAAPNPPPNNDDIALARRLESLSPYKLNLLLHGWEPELYPGALKNAVIRFLGMGRDAQLRVLDKFQDPVYMFTPPPKVRGGLQQLDHTLR</sequence>
<reference evidence="1 2" key="1">
    <citation type="submission" date="2016-02" db="EMBL/GenBank/DDBJ databases">
        <title>Genome analysis of coral dinoflagellate symbionts highlights evolutionary adaptations to a symbiotic lifestyle.</title>
        <authorList>
            <person name="Aranda M."/>
            <person name="Li Y."/>
            <person name="Liew Y.J."/>
            <person name="Baumgarten S."/>
            <person name="Simakov O."/>
            <person name="Wilson M."/>
            <person name="Piel J."/>
            <person name="Ashoor H."/>
            <person name="Bougouffa S."/>
            <person name="Bajic V.B."/>
            <person name="Ryu T."/>
            <person name="Ravasi T."/>
            <person name="Bayer T."/>
            <person name="Micklem G."/>
            <person name="Kim H."/>
            <person name="Bhak J."/>
            <person name="Lajeunesse T.C."/>
            <person name="Voolstra C.R."/>
        </authorList>
    </citation>
    <scope>NUCLEOTIDE SEQUENCE [LARGE SCALE GENOMIC DNA]</scope>
    <source>
        <strain evidence="1 2">CCMP2467</strain>
    </source>
</reference>
<comment type="caution">
    <text evidence="1">The sequence shown here is derived from an EMBL/GenBank/DDBJ whole genome shotgun (WGS) entry which is preliminary data.</text>
</comment>
<accession>A0A1Q9EUL3</accession>
<dbReference type="OrthoDB" id="10594510at2759"/>
<proteinExistence type="predicted"/>